<dbReference type="GO" id="GO:0000175">
    <property type="term" value="F:3'-5'-RNA exonuclease activity"/>
    <property type="evidence" value="ECO:0007669"/>
    <property type="project" value="InterPro"/>
</dbReference>
<dbReference type="InterPro" id="IPR013520">
    <property type="entry name" value="Ribonucl_H"/>
</dbReference>
<dbReference type="SUPFAM" id="SSF53098">
    <property type="entry name" value="Ribonuclease H-like"/>
    <property type="match status" value="1"/>
</dbReference>
<dbReference type="PANTHER" id="PTHR11046:SF0">
    <property type="entry name" value="OLIGORIBONUCLEASE, MITOCHONDRIAL"/>
    <property type="match status" value="1"/>
</dbReference>
<dbReference type="Gene3D" id="3.30.420.10">
    <property type="entry name" value="Ribonuclease H-like superfamily/Ribonuclease H"/>
    <property type="match status" value="1"/>
</dbReference>
<evidence type="ECO:0000256" key="3">
    <source>
        <dbReference type="ARBA" id="ARBA00022801"/>
    </source>
</evidence>
<keyword evidence="3" id="KW-0378">Hydrolase</keyword>
<evidence type="ECO:0000256" key="2">
    <source>
        <dbReference type="ARBA" id="ARBA00022722"/>
    </source>
</evidence>
<keyword evidence="4" id="KW-0269">Exonuclease</keyword>
<feature type="domain" description="Exonuclease" evidence="5">
    <location>
        <begin position="16"/>
        <end position="220"/>
    </location>
</feature>
<dbReference type="InterPro" id="IPR022894">
    <property type="entry name" value="Oligoribonuclease"/>
</dbReference>
<reference evidence="6 7" key="1">
    <citation type="journal article" date="2021" name="Elife">
        <title>Chloroplast acquisition without the gene transfer in kleptoplastic sea slugs, Plakobranchus ocellatus.</title>
        <authorList>
            <person name="Maeda T."/>
            <person name="Takahashi S."/>
            <person name="Yoshida T."/>
            <person name="Shimamura S."/>
            <person name="Takaki Y."/>
            <person name="Nagai Y."/>
            <person name="Toyoda A."/>
            <person name="Suzuki Y."/>
            <person name="Arimoto A."/>
            <person name="Ishii H."/>
            <person name="Satoh N."/>
            <person name="Nishiyama T."/>
            <person name="Hasebe M."/>
            <person name="Maruyama T."/>
            <person name="Minagawa J."/>
            <person name="Obokata J."/>
            <person name="Shigenobu S."/>
        </authorList>
    </citation>
    <scope>NUCLEOTIDE SEQUENCE [LARGE SCALE GENOMIC DNA]</scope>
</reference>
<keyword evidence="7" id="KW-1185">Reference proteome</keyword>
<dbReference type="AlphaFoldDB" id="A0AAV4IDC2"/>
<keyword evidence="2" id="KW-0540">Nuclease</keyword>
<evidence type="ECO:0000256" key="1">
    <source>
        <dbReference type="ARBA" id="ARBA00009921"/>
    </source>
</evidence>
<evidence type="ECO:0000313" key="7">
    <source>
        <dbReference type="Proteomes" id="UP000762676"/>
    </source>
</evidence>
<dbReference type="SMART" id="SM00479">
    <property type="entry name" value="EXOIII"/>
    <property type="match status" value="1"/>
</dbReference>
<dbReference type="GO" id="GO:0003676">
    <property type="term" value="F:nucleic acid binding"/>
    <property type="evidence" value="ECO:0007669"/>
    <property type="project" value="InterPro"/>
</dbReference>
<sequence length="252" mass="28291">MTTTAVSDAEVMDANRLVWIDLEMTGLNVEKARIIEIACIVTEGDLTIVAKSQSQNPMSDWNKLNSKFIRQSITINCKSLINSGPNLVIHQDDELLEGMDEWCTLHHGQSGLTESVRNSTISTEEAEAKVLSFVRQYVPPGKCPLAGNSVGTDKLFLERYMPKLAAHLHYRIVDVSTIKELCRRWYPEDLKKAPAKKLTHRSVLSSTPGSFKTFQEKNERGTKAWMLPSKEGTLLLFSLLSPVLHHLFDVLP</sequence>
<protein>
    <submittedName>
        <fullName evidence="6">Small nuclease</fullName>
    </submittedName>
</protein>
<dbReference type="PANTHER" id="PTHR11046">
    <property type="entry name" value="OLIGORIBONUCLEASE, MITOCHONDRIAL"/>
    <property type="match status" value="1"/>
</dbReference>
<evidence type="ECO:0000256" key="4">
    <source>
        <dbReference type="ARBA" id="ARBA00022839"/>
    </source>
</evidence>
<dbReference type="InterPro" id="IPR012337">
    <property type="entry name" value="RNaseH-like_sf"/>
</dbReference>
<comment type="caution">
    <text evidence="6">The sequence shown here is derived from an EMBL/GenBank/DDBJ whole genome shotgun (WGS) entry which is preliminary data.</text>
</comment>
<dbReference type="InterPro" id="IPR036397">
    <property type="entry name" value="RNaseH_sf"/>
</dbReference>
<accession>A0AAV4IDC2</accession>
<comment type="similarity">
    <text evidence="1">Belongs to the oligoribonuclease family.</text>
</comment>
<gene>
    <name evidence="6" type="ORF">ElyMa_001260400</name>
</gene>
<dbReference type="GO" id="GO:0005739">
    <property type="term" value="C:mitochondrion"/>
    <property type="evidence" value="ECO:0007669"/>
    <property type="project" value="TreeGrafter"/>
</dbReference>
<dbReference type="EMBL" id="BMAT01002487">
    <property type="protein sequence ID" value="GFS07885.1"/>
    <property type="molecule type" value="Genomic_DNA"/>
</dbReference>
<evidence type="ECO:0000313" key="6">
    <source>
        <dbReference type="EMBL" id="GFS07885.1"/>
    </source>
</evidence>
<name>A0AAV4IDC2_9GAST</name>
<evidence type="ECO:0000259" key="5">
    <source>
        <dbReference type="SMART" id="SM00479"/>
    </source>
</evidence>
<organism evidence="6 7">
    <name type="scientific">Elysia marginata</name>
    <dbReference type="NCBI Taxonomy" id="1093978"/>
    <lineage>
        <taxon>Eukaryota</taxon>
        <taxon>Metazoa</taxon>
        <taxon>Spiralia</taxon>
        <taxon>Lophotrochozoa</taxon>
        <taxon>Mollusca</taxon>
        <taxon>Gastropoda</taxon>
        <taxon>Heterobranchia</taxon>
        <taxon>Euthyneura</taxon>
        <taxon>Panpulmonata</taxon>
        <taxon>Sacoglossa</taxon>
        <taxon>Placobranchoidea</taxon>
        <taxon>Plakobranchidae</taxon>
        <taxon>Elysia</taxon>
    </lineage>
</organism>
<proteinExistence type="inferred from homology"/>
<dbReference type="CDD" id="cd06135">
    <property type="entry name" value="Orn"/>
    <property type="match status" value="1"/>
</dbReference>
<dbReference type="Proteomes" id="UP000762676">
    <property type="component" value="Unassembled WGS sequence"/>
</dbReference>
<dbReference type="NCBIfam" id="NF003765">
    <property type="entry name" value="PRK05359.1"/>
    <property type="match status" value="1"/>
</dbReference>
<dbReference type="Pfam" id="PF00929">
    <property type="entry name" value="RNase_T"/>
    <property type="match status" value="2"/>
</dbReference>